<name>A0A2Z4AFK5_9BACT</name>
<dbReference type="InterPro" id="IPR036237">
    <property type="entry name" value="Xyl_isomerase-like_sf"/>
</dbReference>
<proteinExistence type="predicted"/>
<dbReference type="KEGG" id="mtar:DF168_00940"/>
<gene>
    <name evidence="2" type="primary">iolI_2</name>
    <name evidence="2" type="ORF">DF168_00940</name>
</gene>
<keyword evidence="2" id="KW-0413">Isomerase</keyword>
<evidence type="ECO:0000259" key="1">
    <source>
        <dbReference type="Pfam" id="PF01261"/>
    </source>
</evidence>
<dbReference type="EMBL" id="CP029803">
    <property type="protein sequence ID" value="AWT59746.1"/>
    <property type="molecule type" value="Genomic_DNA"/>
</dbReference>
<dbReference type="AlphaFoldDB" id="A0A2Z4AFK5"/>
<accession>A0A2Z4AFK5</accession>
<dbReference type="Gene3D" id="3.20.20.150">
    <property type="entry name" value="Divalent-metal-dependent TIM barrel enzymes"/>
    <property type="match status" value="1"/>
</dbReference>
<dbReference type="Proteomes" id="UP000247465">
    <property type="component" value="Chromosome"/>
</dbReference>
<dbReference type="Pfam" id="PF01261">
    <property type="entry name" value="AP_endonuc_2"/>
    <property type="match status" value="1"/>
</dbReference>
<sequence>MFKSLSLGAIGIKRELEEGLGLANQAGFQGFDIDIGEVAGLVEKQGADFVTDLFVNRDLRMGSWGLPVLWNGTDEEYSNGLAKLSEFAKIASKIGANRAILWIPSGSNDRKFIENFRWHVHRLRPISVILQEYGCRLGLEFIGPRSQRVGKQYGFIYTIGGMLALCEAIGTDNVGLLLDSWHWHTSLGAIEDLRSLKAENIVHVHVNDAPYGVGFWDFIDHERGMPSATGVIDLIEFLKTLKDIGYDGPVSPEPFNSKLGRLPVEQAVSEIHESLEPAWQAAGI</sequence>
<dbReference type="GO" id="GO:0016853">
    <property type="term" value="F:isomerase activity"/>
    <property type="evidence" value="ECO:0007669"/>
    <property type="project" value="UniProtKB-KW"/>
</dbReference>
<dbReference type="InterPro" id="IPR050312">
    <property type="entry name" value="IolE/XylAMocC-like"/>
</dbReference>
<dbReference type="InterPro" id="IPR013022">
    <property type="entry name" value="Xyl_isomerase-like_TIM-brl"/>
</dbReference>
<evidence type="ECO:0000313" key="2">
    <source>
        <dbReference type="EMBL" id="AWT59746.1"/>
    </source>
</evidence>
<protein>
    <submittedName>
        <fullName evidence="2">Inosose isomerase</fullName>
        <ecNumber evidence="2">5.3.99.11</ecNumber>
    </submittedName>
</protein>
<dbReference type="SUPFAM" id="SSF51658">
    <property type="entry name" value="Xylose isomerase-like"/>
    <property type="match status" value="1"/>
</dbReference>
<feature type="domain" description="Xylose isomerase-like TIM barrel" evidence="1">
    <location>
        <begin position="22"/>
        <end position="273"/>
    </location>
</feature>
<dbReference type="EC" id="5.3.99.11" evidence="2"/>
<organism evidence="2 3">
    <name type="scientific">Candidatus Moanibacter tarae</name>
    <dbReference type="NCBI Taxonomy" id="2200854"/>
    <lineage>
        <taxon>Bacteria</taxon>
        <taxon>Pseudomonadati</taxon>
        <taxon>Verrucomicrobiota</taxon>
        <taxon>Opitutia</taxon>
        <taxon>Puniceicoccales</taxon>
        <taxon>Puniceicoccales incertae sedis</taxon>
        <taxon>Candidatus Moanibacter</taxon>
    </lineage>
</organism>
<dbReference type="PANTHER" id="PTHR12110">
    <property type="entry name" value="HYDROXYPYRUVATE ISOMERASE"/>
    <property type="match status" value="1"/>
</dbReference>
<evidence type="ECO:0000313" key="3">
    <source>
        <dbReference type="Proteomes" id="UP000247465"/>
    </source>
</evidence>
<reference evidence="2 3" key="1">
    <citation type="submission" date="2018-06" db="EMBL/GenBank/DDBJ databases">
        <title>Draft Genome Sequence of a Novel Marine Bacterium Related to the Verrucomicrobia.</title>
        <authorList>
            <person name="Vosseberg J."/>
            <person name="Martijn J."/>
            <person name="Ettema T.J.G."/>
        </authorList>
    </citation>
    <scope>NUCLEOTIDE SEQUENCE [LARGE SCALE GENOMIC DNA]</scope>
    <source>
        <strain evidence="2">TARA_B100001123</strain>
    </source>
</reference>
<dbReference type="PANTHER" id="PTHR12110:SF21">
    <property type="entry name" value="XYLOSE ISOMERASE-LIKE TIM BARREL DOMAIN-CONTAINING PROTEIN"/>
    <property type="match status" value="1"/>
</dbReference>